<proteinExistence type="predicted"/>
<accession>A0ABT1QZN7</accession>
<feature type="chain" id="PRO_5045562679" description="Secreted protein" evidence="2">
    <location>
        <begin position="20"/>
        <end position="210"/>
    </location>
</feature>
<organism evidence="3 4">
    <name type="scientific">Tahibacter harae</name>
    <dbReference type="NCBI Taxonomy" id="2963937"/>
    <lineage>
        <taxon>Bacteria</taxon>
        <taxon>Pseudomonadati</taxon>
        <taxon>Pseudomonadota</taxon>
        <taxon>Gammaproteobacteria</taxon>
        <taxon>Lysobacterales</taxon>
        <taxon>Rhodanobacteraceae</taxon>
        <taxon>Tahibacter</taxon>
    </lineage>
</organism>
<feature type="signal peptide" evidence="2">
    <location>
        <begin position="1"/>
        <end position="19"/>
    </location>
</feature>
<feature type="transmembrane region" description="Helical" evidence="1">
    <location>
        <begin position="185"/>
        <end position="203"/>
    </location>
</feature>
<evidence type="ECO:0000256" key="1">
    <source>
        <dbReference type="SAM" id="Phobius"/>
    </source>
</evidence>
<comment type="caution">
    <text evidence="3">The sequence shown here is derived from an EMBL/GenBank/DDBJ whole genome shotgun (WGS) entry which is preliminary data.</text>
</comment>
<sequence length="210" mass="22368">MKMMLALCLVGFLSVPALAGTRPQVDLSLSASMSPRTFGPGGRNTVELTLRNAGPDAAGTIPIRPSTLYVGGDGFYITNSPPPYEVVPPISGCSVERFVSEPLPDGNIGMAFVYYFDSIPAGEFRTCLFDVVFHSSTRTSLAGGFYAYSNVNDIDLNLENNRLDFVFVANRVPVAVAPVPAMSRLGLLGLIAGLILIFSWKVATNGGKLN</sequence>
<reference evidence="3" key="1">
    <citation type="submission" date="2022-07" db="EMBL/GenBank/DDBJ databases">
        <title>Tahibacter sp., a new gammaproteobacterium isolated from the silt sample collected at pig farm.</title>
        <authorList>
            <person name="Chen H."/>
        </authorList>
    </citation>
    <scope>NUCLEOTIDE SEQUENCE</scope>
    <source>
        <strain evidence="3">P2K</strain>
    </source>
</reference>
<evidence type="ECO:0000256" key="2">
    <source>
        <dbReference type="SAM" id="SignalP"/>
    </source>
</evidence>
<evidence type="ECO:0000313" key="4">
    <source>
        <dbReference type="Proteomes" id="UP001165498"/>
    </source>
</evidence>
<gene>
    <name evidence="3" type="ORF">NM961_23640</name>
</gene>
<keyword evidence="2" id="KW-0732">Signal</keyword>
<evidence type="ECO:0008006" key="5">
    <source>
        <dbReference type="Google" id="ProtNLM"/>
    </source>
</evidence>
<dbReference type="RefSeq" id="WP_255916894.1">
    <property type="nucleotide sequence ID" value="NZ_JANFQO010000053.1"/>
</dbReference>
<keyword evidence="1" id="KW-0472">Membrane</keyword>
<keyword evidence="4" id="KW-1185">Reference proteome</keyword>
<dbReference type="EMBL" id="JANFQO010000053">
    <property type="protein sequence ID" value="MCQ4167713.1"/>
    <property type="molecule type" value="Genomic_DNA"/>
</dbReference>
<protein>
    <recommendedName>
        <fullName evidence="5">Secreted protein</fullName>
    </recommendedName>
</protein>
<keyword evidence="1" id="KW-1133">Transmembrane helix</keyword>
<name>A0ABT1QZN7_9GAMM</name>
<keyword evidence="1" id="KW-0812">Transmembrane</keyword>
<dbReference type="Proteomes" id="UP001165498">
    <property type="component" value="Unassembled WGS sequence"/>
</dbReference>
<evidence type="ECO:0000313" key="3">
    <source>
        <dbReference type="EMBL" id="MCQ4167713.1"/>
    </source>
</evidence>